<reference evidence="5" key="1">
    <citation type="submission" date="2022-11" db="UniProtKB">
        <authorList>
            <consortium name="WormBaseParasite"/>
        </authorList>
    </citation>
    <scope>IDENTIFICATION</scope>
</reference>
<dbReference type="InterPro" id="IPR002347">
    <property type="entry name" value="SDR_fam"/>
</dbReference>
<evidence type="ECO:0000256" key="2">
    <source>
        <dbReference type="ARBA" id="ARBA00022857"/>
    </source>
</evidence>
<dbReference type="WBParaSite" id="PSAMB.scaffold3750size17015.g22387.t1">
    <property type="protein sequence ID" value="PSAMB.scaffold3750size17015.g22387.t1"/>
    <property type="gene ID" value="PSAMB.scaffold3750size17015.g22387"/>
</dbReference>
<evidence type="ECO:0000256" key="1">
    <source>
        <dbReference type="ARBA" id="ARBA00006484"/>
    </source>
</evidence>
<keyword evidence="2" id="KW-0521">NADP</keyword>
<protein>
    <submittedName>
        <fullName evidence="5">Uncharacterized protein</fullName>
    </submittedName>
</protein>
<dbReference type="PRINTS" id="PR00081">
    <property type="entry name" value="GDHRDH"/>
</dbReference>
<dbReference type="AlphaFoldDB" id="A0A914WC98"/>
<dbReference type="InterPro" id="IPR036291">
    <property type="entry name" value="NAD(P)-bd_dom_sf"/>
</dbReference>
<sequence length="169" mass="18390">MTTPCIRRFHANSSDDDVLKGIDLTGKTVLITGTTSGLGAETARALAMRGARVVMANRNMSAAQKVKERICDAYPEAHVELLQCDLSSLASVRDAAIAFLMRYKQLHVLILNAGVYGPQPTKSRDGYENTFATNHLGHFYLTKLLTNVLRSSAPSRVVVISSICHANTK</sequence>
<comment type="similarity">
    <text evidence="1">Belongs to the short-chain dehydrogenases/reductases (SDR) family.</text>
</comment>
<dbReference type="Pfam" id="PF00106">
    <property type="entry name" value="adh_short"/>
    <property type="match status" value="1"/>
</dbReference>
<dbReference type="Proteomes" id="UP000887566">
    <property type="component" value="Unplaced"/>
</dbReference>
<accession>A0A914WC98</accession>
<evidence type="ECO:0000256" key="3">
    <source>
        <dbReference type="ARBA" id="ARBA00023002"/>
    </source>
</evidence>
<dbReference type="Gene3D" id="3.40.50.720">
    <property type="entry name" value="NAD(P)-binding Rossmann-like Domain"/>
    <property type="match status" value="1"/>
</dbReference>
<dbReference type="SUPFAM" id="SSF51735">
    <property type="entry name" value="NAD(P)-binding Rossmann-fold domains"/>
    <property type="match status" value="1"/>
</dbReference>
<keyword evidence="3" id="KW-0560">Oxidoreductase</keyword>
<dbReference type="PANTHER" id="PTHR24320">
    <property type="entry name" value="RETINOL DEHYDROGENASE"/>
    <property type="match status" value="1"/>
</dbReference>
<organism evidence="4 5">
    <name type="scientific">Plectus sambesii</name>
    <dbReference type="NCBI Taxonomy" id="2011161"/>
    <lineage>
        <taxon>Eukaryota</taxon>
        <taxon>Metazoa</taxon>
        <taxon>Ecdysozoa</taxon>
        <taxon>Nematoda</taxon>
        <taxon>Chromadorea</taxon>
        <taxon>Plectida</taxon>
        <taxon>Plectina</taxon>
        <taxon>Plectoidea</taxon>
        <taxon>Plectidae</taxon>
        <taxon>Plectus</taxon>
    </lineage>
</organism>
<dbReference type="PANTHER" id="PTHR24320:SF282">
    <property type="entry name" value="WW DOMAIN-CONTAINING OXIDOREDUCTASE"/>
    <property type="match status" value="1"/>
</dbReference>
<keyword evidence="4" id="KW-1185">Reference proteome</keyword>
<proteinExistence type="inferred from homology"/>
<dbReference type="GO" id="GO:0016491">
    <property type="term" value="F:oxidoreductase activity"/>
    <property type="evidence" value="ECO:0007669"/>
    <property type="project" value="UniProtKB-KW"/>
</dbReference>
<evidence type="ECO:0000313" key="4">
    <source>
        <dbReference type="Proteomes" id="UP000887566"/>
    </source>
</evidence>
<evidence type="ECO:0000313" key="5">
    <source>
        <dbReference type="WBParaSite" id="PSAMB.scaffold3750size17015.g22387.t1"/>
    </source>
</evidence>
<name>A0A914WC98_9BILA</name>